<dbReference type="PANTHER" id="PTHR45901:SF7">
    <property type="entry name" value="OXYGEN-REGULATED PROTEIN 1"/>
    <property type="match status" value="1"/>
</dbReference>
<evidence type="ECO:0000313" key="4">
    <source>
        <dbReference type="EMBL" id="GFR78063.1"/>
    </source>
</evidence>
<dbReference type="InterPro" id="IPR052970">
    <property type="entry name" value="Inner_ear_hair_cell_LOXHD"/>
</dbReference>
<protein>
    <submittedName>
        <fullName evidence="4">Lipoxygenase homology domain-containing protein 1</fullName>
    </submittedName>
</protein>
<dbReference type="Gene3D" id="2.60.60.20">
    <property type="entry name" value="PLAT/LH2 domain"/>
    <property type="match status" value="2"/>
</dbReference>
<organism evidence="4 5">
    <name type="scientific">Elysia marginata</name>
    <dbReference type="NCBI Taxonomy" id="1093978"/>
    <lineage>
        <taxon>Eukaryota</taxon>
        <taxon>Metazoa</taxon>
        <taxon>Spiralia</taxon>
        <taxon>Lophotrochozoa</taxon>
        <taxon>Mollusca</taxon>
        <taxon>Gastropoda</taxon>
        <taxon>Heterobranchia</taxon>
        <taxon>Euthyneura</taxon>
        <taxon>Panpulmonata</taxon>
        <taxon>Sacoglossa</taxon>
        <taxon>Placobranchoidea</taxon>
        <taxon>Plakobranchidae</taxon>
        <taxon>Elysia</taxon>
    </lineage>
</organism>
<dbReference type="EMBL" id="BMAT01008107">
    <property type="protein sequence ID" value="GFR78063.1"/>
    <property type="molecule type" value="Genomic_DNA"/>
</dbReference>
<proteinExistence type="predicted"/>
<dbReference type="SMART" id="SM00308">
    <property type="entry name" value="LH2"/>
    <property type="match status" value="2"/>
</dbReference>
<reference evidence="4 5" key="1">
    <citation type="journal article" date="2021" name="Elife">
        <title>Chloroplast acquisition without the gene transfer in kleptoplastic sea slugs, Plakobranchus ocellatus.</title>
        <authorList>
            <person name="Maeda T."/>
            <person name="Takahashi S."/>
            <person name="Yoshida T."/>
            <person name="Shimamura S."/>
            <person name="Takaki Y."/>
            <person name="Nagai Y."/>
            <person name="Toyoda A."/>
            <person name="Suzuki Y."/>
            <person name="Arimoto A."/>
            <person name="Ishii H."/>
            <person name="Satoh N."/>
            <person name="Nishiyama T."/>
            <person name="Hasebe M."/>
            <person name="Maruyama T."/>
            <person name="Minagawa J."/>
            <person name="Obokata J."/>
            <person name="Shigenobu S."/>
        </authorList>
    </citation>
    <scope>NUCLEOTIDE SEQUENCE [LARGE SCALE GENOMIC DNA]</scope>
</reference>
<name>A0AAV4FZG3_9GAST</name>
<gene>
    <name evidence="4" type="ORF">ElyMa_003985000</name>
</gene>
<dbReference type="PANTHER" id="PTHR45901">
    <property type="entry name" value="PROTEIN CBG12474"/>
    <property type="match status" value="1"/>
</dbReference>
<feature type="domain" description="PLAT" evidence="3">
    <location>
        <begin position="6"/>
        <end position="156"/>
    </location>
</feature>
<keyword evidence="5" id="KW-1185">Reference proteome</keyword>
<feature type="compositionally biased region" description="Low complexity" evidence="2">
    <location>
        <begin position="36"/>
        <end position="48"/>
    </location>
</feature>
<comment type="caution">
    <text evidence="4">The sequence shown here is derived from an EMBL/GenBank/DDBJ whole genome shotgun (WGS) entry which is preliminary data.</text>
</comment>
<feature type="domain" description="PLAT" evidence="3">
    <location>
        <begin position="169"/>
        <end position="284"/>
    </location>
</feature>
<evidence type="ECO:0000256" key="2">
    <source>
        <dbReference type="SAM" id="MobiDB-lite"/>
    </source>
</evidence>
<accession>A0AAV4FZG3</accession>
<dbReference type="Proteomes" id="UP000762676">
    <property type="component" value="Unassembled WGS sequence"/>
</dbReference>
<dbReference type="CDD" id="cd01756">
    <property type="entry name" value="PLAT_repeat"/>
    <property type="match status" value="2"/>
</dbReference>
<evidence type="ECO:0000259" key="3">
    <source>
        <dbReference type="PROSITE" id="PS50095"/>
    </source>
</evidence>
<dbReference type="AlphaFoldDB" id="A0AAV4FZG3"/>
<feature type="region of interest" description="Disordered" evidence="2">
    <location>
        <begin position="36"/>
        <end position="74"/>
    </location>
</feature>
<dbReference type="PROSITE" id="PS50095">
    <property type="entry name" value="PLAT"/>
    <property type="match status" value="2"/>
</dbReference>
<feature type="compositionally biased region" description="Low complexity" evidence="2">
    <location>
        <begin position="57"/>
        <end position="71"/>
    </location>
</feature>
<comment type="caution">
    <text evidence="1">Lacks conserved residue(s) required for the propagation of feature annotation.</text>
</comment>
<dbReference type="InterPro" id="IPR001024">
    <property type="entry name" value="PLAT/LH2_dom"/>
</dbReference>
<dbReference type="SUPFAM" id="SSF49723">
    <property type="entry name" value="Lipase/lipooxygenase domain (PLAT/LH2 domain)"/>
    <property type="match status" value="3"/>
</dbReference>
<dbReference type="InterPro" id="IPR036392">
    <property type="entry name" value="PLAT/LH2_dom_sf"/>
</dbReference>
<sequence length="302" mass="33645">MNTLGFPYVITVKTGDRRGAATDARVYVILYGNSSSSTPATTTTTTASGRRMSKVGPQPLKQQQKQSSTEETSGKIWLDNGDFERGREDLFKVDVAKKLSPMTKIEVGHDGSGVGPGWFLDYVTVFCPGSGIEQYFPCNKWLASDEGDGLICRTLYEQKGMRKKKEKQISWQCWVMTSDIKSAGTDANVHIVLYGDKGKTDDILLTNKGDSFEKGNMDTFRFNSVDVGKPYKLRVWHDNEGSFAGWHLDKIELESLEGKERFTFPCDRWLAEDEDDKEIVREIPAEAPSIKKPLPGESAGMG</sequence>
<evidence type="ECO:0000256" key="1">
    <source>
        <dbReference type="PROSITE-ProRule" id="PRU00152"/>
    </source>
</evidence>
<dbReference type="Pfam" id="PF01477">
    <property type="entry name" value="PLAT"/>
    <property type="match status" value="2"/>
</dbReference>
<evidence type="ECO:0000313" key="5">
    <source>
        <dbReference type="Proteomes" id="UP000762676"/>
    </source>
</evidence>